<dbReference type="AlphaFoldDB" id="A0AA37UE70"/>
<proteinExistence type="predicted"/>
<reference evidence="1 2" key="1">
    <citation type="journal article" date="2014" name="Int. J. Syst. Evol. Microbiol.">
        <title>Complete genome sequence of Corynebacterium casei LMG S-19264T (=DSM 44701T), isolated from a smear-ripened cheese.</title>
        <authorList>
            <consortium name="US DOE Joint Genome Institute (JGI-PGF)"/>
            <person name="Walter F."/>
            <person name="Albersmeier A."/>
            <person name="Kalinowski J."/>
            <person name="Ruckert C."/>
        </authorList>
    </citation>
    <scope>NUCLEOTIDE SEQUENCE [LARGE SCALE GENOMIC DNA]</scope>
    <source>
        <strain evidence="1 2">NBRC 112289</strain>
    </source>
</reference>
<evidence type="ECO:0000313" key="1">
    <source>
        <dbReference type="EMBL" id="GMA27503.1"/>
    </source>
</evidence>
<dbReference type="Proteomes" id="UP001157160">
    <property type="component" value="Unassembled WGS sequence"/>
</dbReference>
<protein>
    <submittedName>
        <fullName evidence="1">Uncharacterized protein</fullName>
    </submittedName>
</protein>
<organism evidence="1 2">
    <name type="scientific">Arenivirga flava</name>
    <dbReference type="NCBI Taxonomy" id="1930060"/>
    <lineage>
        <taxon>Bacteria</taxon>
        <taxon>Bacillati</taxon>
        <taxon>Actinomycetota</taxon>
        <taxon>Actinomycetes</taxon>
        <taxon>Micrococcales</taxon>
        <taxon>Microbacteriaceae</taxon>
        <taxon>Arenivirga</taxon>
    </lineage>
</organism>
<evidence type="ECO:0000313" key="2">
    <source>
        <dbReference type="Proteomes" id="UP001157160"/>
    </source>
</evidence>
<accession>A0AA37UE70</accession>
<name>A0AA37UE70_9MICO</name>
<comment type="caution">
    <text evidence="1">The sequence shown here is derived from an EMBL/GenBank/DDBJ whole genome shotgun (WGS) entry which is preliminary data.</text>
</comment>
<dbReference type="RefSeq" id="WP_284230160.1">
    <property type="nucleotide sequence ID" value="NZ_BSUL01000001.1"/>
</dbReference>
<keyword evidence="2" id="KW-1185">Reference proteome</keyword>
<dbReference type="EMBL" id="BSUL01000001">
    <property type="protein sequence ID" value="GMA27503.1"/>
    <property type="molecule type" value="Genomic_DNA"/>
</dbReference>
<sequence length="72" mass="7838">MNASQQGQDGPVEDMHEITEEGRLAGLLAQVRSDARGADIVTVERLLRDRLADTGVELDPDELTRHAKEIAG</sequence>
<gene>
    <name evidence="1" type="ORF">GCM10025874_07560</name>
</gene>